<dbReference type="Proteomes" id="UP000663838">
    <property type="component" value="Unassembled WGS sequence"/>
</dbReference>
<dbReference type="PANTHER" id="PTHR15241">
    <property type="entry name" value="TRANSFORMER-2-RELATED"/>
    <property type="match status" value="1"/>
</dbReference>
<protein>
    <recommendedName>
        <fullName evidence="3">RRM domain-containing protein</fullName>
    </recommendedName>
</protein>
<feature type="compositionally biased region" description="Acidic residues" evidence="2">
    <location>
        <begin position="309"/>
        <end position="337"/>
    </location>
</feature>
<dbReference type="PANTHER" id="PTHR15241:SF304">
    <property type="entry name" value="RRM DOMAIN-CONTAINING PROTEIN"/>
    <property type="match status" value="1"/>
</dbReference>
<gene>
    <name evidence="4" type="ORF">KIK155_LOCUS17119</name>
    <name evidence="5" type="ORF">TOA249_LOCUS2375</name>
</gene>
<dbReference type="EMBL" id="CAJOBS010000075">
    <property type="protein sequence ID" value="CAF4487924.1"/>
    <property type="molecule type" value="Genomic_DNA"/>
</dbReference>
<feature type="compositionally biased region" description="Acidic residues" evidence="2">
    <location>
        <begin position="504"/>
        <end position="524"/>
    </location>
</feature>
<feature type="compositionally biased region" description="Polar residues" evidence="2">
    <location>
        <begin position="715"/>
        <end position="724"/>
    </location>
</feature>
<dbReference type="PROSITE" id="PS50102">
    <property type="entry name" value="RRM"/>
    <property type="match status" value="3"/>
</dbReference>
<dbReference type="SMART" id="SM00360">
    <property type="entry name" value="RRM"/>
    <property type="match status" value="3"/>
</dbReference>
<organism evidence="5 6">
    <name type="scientific">Rotaria socialis</name>
    <dbReference type="NCBI Taxonomy" id="392032"/>
    <lineage>
        <taxon>Eukaryota</taxon>
        <taxon>Metazoa</taxon>
        <taxon>Spiralia</taxon>
        <taxon>Gnathifera</taxon>
        <taxon>Rotifera</taxon>
        <taxon>Eurotatoria</taxon>
        <taxon>Bdelloidea</taxon>
        <taxon>Philodinida</taxon>
        <taxon>Philodinidae</taxon>
        <taxon>Rotaria</taxon>
    </lineage>
</organism>
<dbReference type="GO" id="GO:0003723">
    <property type="term" value="F:RNA binding"/>
    <property type="evidence" value="ECO:0007669"/>
    <property type="project" value="UniProtKB-UniRule"/>
</dbReference>
<feature type="domain" description="RRM" evidence="3">
    <location>
        <begin position="775"/>
        <end position="852"/>
    </location>
</feature>
<feature type="domain" description="RRM" evidence="3">
    <location>
        <begin position="119"/>
        <end position="190"/>
    </location>
</feature>
<evidence type="ECO:0000313" key="4">
    <source>
        <dbReference type="EMBL" id="CAF3524653.1"/>
    </source>
</evidence>
<name>A0A820UNJ4_9BILA</name>
<reference evidence="5" key="1">
    <citation type="submission" date="2021-02" db="EMBL/GenBank/DDBJ databases">
        <authorList>
            <person name="Nowell W R."/>
        </authorList>
    </citation>
    <scope>NUCLEOTIDE SEQUENCE</scope>
</reference>
<feature type="compositionally biased region" description="Gly residues" evidence="2">
    <location>
        <begin position="10"/>
        <end position="73"/>
    </location>
</feature>
<feature type="compositionally biased region" description="Gly residues" evidence="2">
    <location>
        <begin position="80"/>
        <end position="97"/>
    </location>
</feature>
<feature type="compositionally biased region" description="Low complexity" evidence="2">
    <location>
        <begin position="584"/>
        <end position="603"/>
    </location>
</feature>
<feature type="region of interest" description="Disordered" evidence="2">
    <location>
        <begin position="177"/>
        <end position="636"/>
    </location>
</feature>
<dbReference type="CDD" id="cd00590">
    <property type="entry name" value="RRM_SF"/>
    <property type="match status" value="3"/>
</dbReference>
<keyword evidence="1" id="KW-0694">RNA-binding</keyword>
<dbReference type="AlphaFoldDB" id="A0A820UNJ4"/>
<dbReference type="Pfam" id="PF00076">
    <property type="entry name" value="RRM_1"/>
    <property type="match status" value="2"/>
</dbReference>
<dbReference type="SUPFAM" id="SSF54928">
    <property type="entry name" value="RNA-binding domain, RBD"/>
    <property type="match status" value="2"/>
</dbReference>
<sequence>MAFGQNSRGGSRGRGGGGGFRGGRGGSGGRGGGRGRGGSVGFGNRGGDRGGGFGGRGGFGNRGSDRGGGFGSRGGDRGGYRGSSRGGSPGGKFGGGGDRGRGGRPSGGRPSEPRELMSDSIYVGQLPADIQESDIKKLFPKAKTVHVTPAAGPRPGHAFITFPDDTSAAAAVKQGATFKNNPLKVAFQNKRPEPQKRSSDGDDESGPKSKKLKGDSFGAKGAANKDGVKPKGKKPVGSDDDEDDDDEESMDFEDDEDDDENDDDEDDDDDDDEESDEEDEKKIKKTVAKMVSGGKSDKAVKQSAGKNVEEEDDDEDDDDEDDDDEDDDDDDDDEEEESPVKSKQTPPSSAKPKTPNAAANNNKGKAALTKPTVIDNSLKKPTKPSDQATTKKQTPAETQKRSLDVADKSGPQAKKLKNETPAVGKIGLKGKGKKVEEEEEDDDDDDDDDDELDFDEDDDDDDDEDDDDDDDDEDDEEEETPKKPVGKSPMTGKQAKLATKPSLAEDDDESDDDDDDDDDDDEDEKPTKKTPKPTPASKQTKSAAKPSAVEDDEDDDDDDDEDDDDDDDDDEESSPKAPLKSALKKTPSVPTPTKQKPSSTPTKAAQITKQETPKSKETPKKQETPKTPAADKPLNKTQLFINSIKESVSVSDMKSLYPKAKLVKMQKRKVGPNNKLIQFAFVTFENEADCADALKAHTQIGGAPVNVSYAFAPGNKQQNKANNESNKKQEQKPANGNSKQEKNGKQEKNDKKQSPLSEKTNKKEKAKAETQLSTNSIYVGQLPEHVIEDDVKALFPKASKVELFAAKAKNKGVRPGFAFVTFSDDNSAAAAIKLGPSLTIKNTQLKVAYQTKRATPVAAE</sequence>
<feature type="compositionally biased region" description="Basic and acidic residues" evidence="2">
    <location>
        <begin position="739"/>
        <end position="768"/>
    </location>
</feature>
<feature type="compositionally biased region" description="Low complexity" evidence="2">
    <location>
        <begin position="341"/>
        <end position="370"/>
    </location>
</feature>
<dbReference type="InterPro" id="IPR012677">
    <property type="entry name" value="Nucleotide-bd_a/b_plait_sf"/>
</dbReference>
<feature type="compositionally biased region" description="Acidic residues" evidence="2">
    <location>
        <begin position="549"/>
        <end position="572"/>
    </location>
</feature>
<dbReference type="EMBL" id="CAJNYV010003031">
    <property type="protein sequence ID" value="CAF3524653.1"/>
    <property type="molecule type" value="Genomic_DNA"/>
</dbReference>
<dbReference type="InterPro" id="IPR035979">
    <property type="entry name" value="RBD_domain_sf"/>
</dbReference>
<feature type="region of interest" description="Disordered" evidence="2">
    <location>
        <begin position="715"/>
        <end position="771"/>
    </location>
</feature>
<feature type="compositionally biased region" description="Acidic residues" evidence="2">
    <location>
        <begin position="437"/>
        <end position="479"/>
    </location>
</feature>
<feature type="compositionally biased region" description="Polar residues" evidence="2">
    <location>
        <begin position="384"/>
        <end position="397"/>
    </location>
</feature>
<accession>A0A820UNJ4</accession>
<dbReference type="Gene3D" id="3.30.70.330">
    <property type="match status" value="3"/>
</dbReference>
<evidence type="ECO:0000313" key="5">
    <source>
        <dbReference type="EMBL" id="CAF4487924.1"/>
    </source>
</evidence>
<feature type="compositionally biased region" description="Basic and acidic residues" evidence="2">
    <location>
        <begin position="190"/>
        <end position="200"/>
    </location>
</feature>
<feature type="compositionally biased region" description="Basic and acidic residues" evidence="2">
    <location>
        <begin position="611"/>
        <end position="624"/>
    </location>
</feature>
<evidence type="ECO:0000256" key="1">
    <source>
        <dbReference type="PROSITE-ProRule" id="PRU00176"/>
    </source>
</evidence>
<evidence type="ECO:0000313" key="6">
    <source>
        <dbReference type="Proteomes" id="UP000663838"/>
    </source>
</evidence>
<dbReference type="InterPro" id="IPR000504">
    <property type="entry name" value="RRM_dom"/>
</dbReference>
<comment type="caution">
    <text evidence="5">The sequence shown here is derived from an EMBL/GenBank/DDBJ whole genome shotgun (WGS) entry which is preliminary data.</text>
</comment>
<feature type="region of interest" description="Disordered" evidence="2">
    <location>
        <begin position="1"/>
        <end position="120"/>
    </location>
</feature>
<feature type="compositionally biased region" description="Basic and acidic residues" evidence="2">
    <location>
        <begin position="398"/>
        <end position="407"/>
    </location>
</feature>
<proteinExistence type="predicted"/>
<evidence type="ECO:0000256" key="2">
    <source>
        <dbReference type="SAM" id="MobiDB-lite"/>
    </source>
</evidence>
<dbReference type="Proteomes" id="UP000663865">
    <property type="component" value="Unassembled WGS sequence"/>
</dbReference>
<evidence type="ECO:0000259" key="3">
    <source>
        <dbReference type="PROSITE" id="PS50102"/>
    </source>
</evidence>
<feature type="domain" description="RRM" evidence="3">
    <location>
        <begin position="637"/>
        <end position="712"/>
    </location>
</feature>
<feature type="compositionally biased region" description="Acidic residues" evidence="2">
    <location>
        <begin position="238"/>
        <end position="279"/>
    </location>
</feature>